<accession>A0AAN9T4K2</accession>
<dbReference type="Pfam" id="PF17749">
    <property type="entry name" value="MIP-T3_C"/>
    <property type="match status" value="1"/>
</dbReference>
<feature type="domain" description="Transcription initiation factor IIA gamma subunit N-terminal" evidence="16">
    <location>
        <begin position="2"/>
        <end position="48"/>
    </location>
</feature>
<keyword evidence="12" id="KW-0966">Cell projection</keyword>
<feature type="compositionally biased region" description="Basic and acidic residues" evidence="15">
    <location>
        <begin position="304"/>
        <end position="322"/>
    </location>
</feature>
<comment type="caution">
    <text evidence="20">The sequence shown here is derived from an EMBL/GenBank/DDBJ whole genome shotgun (WGS) entry which is preliminary data.</text>
</comment>
<feature type="compositionally biased region" description="Basic and acidic residues" evidence="15">
    <location>
        <begin position="187"/>
        <end position="201"/>
    </location>
</feature>
<dbReference type="Gene3D" id="1.10.287.190">
    <property type="entry name" value="Transcription factor IIA gamma subunit, alpha-helical domain"/>
    <property type="match status" value="1"/>
</dbReference>
<dbReference type="CDD" id="cd10014">
    <property type="entry name" value="TFIIA_gamma_C"/>
    <property type="match status" value="1"/>
</dbReference>
<evidence type="ECO:0000256" key="11">
    <source>
        <dbReference type="ARBA" id="ARBA00023242"/>
    </source>
</evidence>
<keyword evidence="6" id="KW-0970">Cilium biogenesis/degradation</keyword>
<evidence type="ECO:0000259" key="16">
    <source>
        <dbReference type="Pfam" id="PF02268"/>
    </source>
</evidence>
<dbReference type="Pfam" id="PF10243">
    <property type="entry name" value="MIP-T3"/>
    <property type="match status" value="1"/>
</dbReference>
<evidence type="ECO:0000256" key="9">
    <source>
        <dbReference type="ARBA" id="ARBA00023163"/>
    </source>
</evidence>
<feature type="compositionally biased region" description="Basic and acidic residues" evidence="15">
    <location>
        <begin position="329"/>
        <end position="356"/>
    </location>
</feature>
<reference evidence="20 21" key="1">
    <citation type="submission" date="2024-03" db="EMBL/GenBank/DDBJ databases">
        <title>Adaptation during the transition from Ophiocordyceps entomopathogen to insect associate is accompanied by gene loss and intensified selection.</title>
        <authorList>
            <person name="Ward C.M."/>
            <person name="Onetto C.A."/>
            <person name="Borneman A.R."/>
        </authorList>
    </citation>
    <scope>NUCLEOTIDE SEQUENCE [LARGE SCALE GENOMIC DNA]</scope>
    <source>
        <strain evidence="20">AWRI1</strain>
        <tissue evidence="20">Single Adult Female</tissue>
    </source>
</reference>
<comment type="subcellular location">
    <subcellularLocation>
        <location evidence="3">Cytoplasm</location>
        <location evidence="3">Cytoskeleton</location>
        <location evidence="3">Cilium axoneme</location>
    </subcellularLocation>
    <subcellularLocation>
        <location evidence="1">Cytoplasm</location>
        <location evidence="1">Cytoskeleton</location>
        <location evidence="1">Cilium basal body</location>
    </subcellularLocation>
    <subcellularLocation>
        <location evidence="2">Nucleus</location>
    </subcellularLocation>
</comment>
<dbReference type="SUPFAM" id="SSF47396">
    <property type="entry name" value="Transcription factor IIA (TFIIA), alpha-helical domain"/>
    <property type="match status" value="1"/>
</dbReference>
<dbReference type="InterPro" id="IPR018799">
    <property type="entry name" value="TRAF3IP1"/>
</dbReference>
<dbReference type="Pfam" id="PF02751">
    <property type="entry name" value="TFIIA_gamma_C"/>
    <property type="match status" value="1"/>
</dbReference>
<evidence type="ECO:0000256" key="3">
    <source>
        <dbReference type="ARBA" id="ARBA00004430"/>
    </source>
</evidence>
<comment type="similarity">
    <text evidence="13">Belongs to the TRAF3IP1 family.</text>
</comment>
<dbReference type="InterPro" id="IPR015872">
    <property type="entry name" value="TFIIA_gsu_N"/>
</dbReference>
<dbReference type="PANTHER" id="PTHR31363">
    <property type="entry name" value="TRAF3-INTERACTING PROTEIN 1"/>
    <property type="match status" value="1"/>
</dbReference>
<dbReference type="InterPro" id="IPR042576">
    <property type="entry name" value="TRAF3IP1_N_sf"/>
</dbReference>
<evidence type="ECO:0000256" key="2">
    <source>
        <dbReference type="ARBA" id="ARBA00004123"/>
    </source>
</evidence>
<dbReference type="InterPro" id="IPR015871">
    <property type="entry name" value="TFIIA_gsu_C"/>
</dbReference>
<dbReference type="InterPro" id="IPR041476">
    <property type="entry name" value="TRAF3IP1_C"/>
</dbReference>
<dbReference type="InterPro" id="IPR009083">
    <property type="entry name" value="TFIIA_a-hlx"/>
</dbReference>
<keyword evidence="10" id="KW-0206">Cytoskeleton</keyword>
<feature type="coiled-coil region" evidence="14">
    <location>
        <begin position="546"/>
        <end position="573"/>
    </location>
</feature>
<dbReference type="GO" id="GO:0036064">
    <property type="term" value="C:ciliary basal body"/>
    <property type="evidence" value="ECO:0007669"/>
    <property type="project" value="TreeGrafter"/>
</dbReference>
<evidence type="ECO:0000256" key="4">
    <source>
        <dbReference type="ARBA" id="ARBA00007675"/>
    </source>
</evidence>
<evidence type="ECO:0000259" key="19">
    <source>
        <dbReference type="Pfam" id="PF17749"/>
    </source>
</evidence>
<dbReference type="SUPFAM" id="SSF50784">
    <property type="entry name" value="Transcription factor IIA (TFIIA), beta-barrel domain"/>
    <property type="match status" value="1"/>
</dbReference>
<evidence type="ECO:0000256" key="15">
    <source>
        <dbReference type="SAM" id="MobiDB-lite"/>
    </source>
</evidence>
<keyword evidence="5" id="KW-0963">Cytoplasm</keyword>
<feature type="domain" description="Transcription initiation factor IIA gamma subunit C-terminal" evidence="17">
    <location>
        <begin position="61"/>
        <end position="101"/>
    </location>
</feature>
<organism evidence="20 21">
    <name type="scientific">Parthenolecanium corni</name>
    <dbReference type="NCBI Taxonomy" id="536013"/>
    <lineage>
        <taxon>Eukaryota</taxon>
        <taxon>Metazoa</taxon>
        <taxon>Ecdysozoa</taxon>
        <taxon>Arthropoda</taxon>
        <taxon>Hexapoda</taxon>
        <taxon>Insecta</taxon>
        <taxon>Pterygota</taxon>
        <taxon>Neoptera</taxon>
        <taxon>Paraneoptera</taxon>
        <taxon>Hemiptera</taxon>
        <taxon>Sternorrhyncha</taxon>
        <taxon>Coccoidea</taxon>
        <taxon>Coccidae</taxon>
        <taxon>Parthenolecanium</taxon>
    </lineage>
</organism>
<keyword evidence="21" id="KW-1185">Reference proteome</keyword>
<dbReference type="GO" id="GO:0005672">
    <property type="term" value="C:transcription factor TFIIA complex"/>
    <property type="evidence" value="ECO:0007669"/>
    <property type="project" value="InterPro"/>
</dbReference>
<dbReference type="GO" id="GO:0006367">
    <property type="term" value="P:transcription initiation at RNA polymerase II promoter"/>
    <property type="evidence" value="ECO:0007669"/>
    <property type="project" value="InterPro"/>
</dbReference>
<sequence>MSYQLYRNTTLGNTLQESLDELIQCGQITPQLAIKVLLQFDKTINNSLATKVKTRMSFKAGKLSTYRFCDNVWTFMLNDVEFREVQELAKVEKVKIVACDGKKQVNASLIKETQDVLSKYVKKPPLSEKLLKKPPFRYLHDIVTANDEKEKKPNEKIIDQVSKESKKIPEKVNIVQRSTNKQPTQKEVTRKSSIEKLDRPKKQTTSKNAVESAGKGAKVAANSDAKSAVPAKPAVKRNSISSKSIPVRRPSLRDNKQNLINSKPLQAVIKEEKEESNDATETKKEKPEKENKIERRNSQQLAENKPKKEYDERINGKVKENENEVTVENEDKKNISSLPKDEVKQEKSPVKRRESVVQRPGSARPGSRKLTQEDELSKATPKETSEVTGNDTKNRIPSSVRPRTANRPASARPGAPRIRDRGEVAAVEEPTLAAAPVNVIEEGKQDQFTDDKDSFIVIETEKAPIQPNDMTGVNETEQGQLVHQILKTQKELNESVVADKSQNKQLQIEWEAGRQAEKDLVSEEIEKIRKSIQVLTSAANPLGKLFDFLQEDVDEMQRELQHWKNANEKLRKQQKSELELGKTLLQPLQKQLSDVENSIEEECSQIASIKMTVLNNDEKILKLATNNGPKMRVK</sequence>
<dbReference type="Gene3D" id="1.10.418.50">
    <property type="entry name" value="Microtubule-binding protein MIP-T3"/>
    <property type="match status" value="1"/>
</dbReference>
<feature type="domain" description="TRAF3-interacting protein 1 C-terminal" evidence="19">
    <location>
        <begin position="475"/>
        <end position="625"/>
    </location>
</feature>
<keyword evidence="8 14" id="KW-0175">Coiled coil</keyword>
<dbReference type="CDD" id="cd10145">
    <property type="entry name" value="TFIIA_gamma_N"/>
    <property type="match status" value="1"/>
</dbReference>
<name>A0AAN9T4K2_9HEMI</name>
<protein>
    <recommendedName>
        <fullName evidence="22">Transcription initiation factor IIA subunit 2</fullName>
    </recommendedName>
</protein>
<gene>
    <name evidence="20" type="ORF">V9T40_010973</name>
</gene>
<dbReference type="GO" id="GO:0060271">
    <property type="term" value="P:cilium assembly"/>
    <property type="evidence" value="ECO:0007669"/>
    <property type="project" value="TreeGrafter"/>
</dbReference>
<dbReference type="Proteomes" id="UP001367676">
    <property type="component" value="Unassembled WGS sequence"/>
</dbReference>
<comment type="similarity">
    <text evidence="4">Belongs to the TFIIA subunit 2 family.</text>
</comment>
<evidence type="ECO:0000256" key="14">
    <source>
        <dbReference type="SAM" id="Coils"/>
    </source>
</evidence>
<dbReference type="PANTHER" id="PTHR31363:SF0">
    <property type="entry name" value="TRAF3-INTERACTING PROTEIN 1"/>
    <property type="match status" value="1"/>
</dbReference>
<keyword evidence="7" id="KW-0805">Transcription regulation</keyword>
<proteinExistence type="inferred from homology"/>
<dbReference type="GO" id="GO:0042073">
    <property type="term" value="P:intraciliary transport"/>
    <property type="evidence" value="ECO:0007669"/>
    <property type="project" value="TreeGrafter"/>
</dbReference>
<evidence type="ECO:0000256" key="1">
    <source>
        <dbReference type="ARBA" id="ARBA00004120"/>
    </source>
</evidence>
<evidence type="ECO:0000256" key="12">
    <source>
        <dbReference type="ARBA" id="ARBA00023273"/>
    </source>
</evidence>
<dbReference type="GO" id="GO:0005930">
    <property type="term" value="C:axoneme"/>
    <property type="evidence" value="ECO:0007669"/>
    <property type="project" value="UniProtKB-SubCell"/>
</dbReference>
<dbReference type="FunFam" id="2.30.18.10:FF:000001">
    <property type="entry name" value="Transcription initiation factor IIA subunit 2"/>
    <property type="match status" value="1"/>
</dbReference>
<feature type="compositionally biased region" description="Polar residues" evidence="15">
    <location>
        <begin position="175"/>
        <end position="186"/>
    </location>
</feature>
<feature type="compositionally biased region" description="Polar residues" evidence="15">
    <location>
        <begin position="386"/>
        <end position="397"/>
    </location>
</feature>
<feature type="compositionally biased region" description="Basic and acidic residues" evidence="15">
    <location>
        <begin position="370"/>
        <end position="385"/>
    </location>
</feature>
<evidence type="ECO:0000256" key="13">
    <source>
        <dbReference type="ARBA" id="ARBA00043971"/>
    </source>
</evidence>
<feature type="region of interest" description="Disordered" evidence="15">
    <location>
        <begin position="169"/>
        <end position="420"/>
    </location>
</feature>
<dbReference type="Gene3D" id="2.30.18.10">
    <property type="entry name" value="Transcription factor IIA (TFIIA), beta-barrel domain"/>
    <property type="match status" value="1"/>
</dbReference>
<evidence type="ECO:0000256" key="6">
    <source>
        <dbReference type="ARBA" id="ARBA00022794"/>
    </source>
</evidence>
<keyword evidence="9" id="KW-0804">Transcription</keyword>
<evidence type="ECO:0000313" key="21">
    <source>
        <dbReference type="Proteomes" id="UP001367676"/>
    </source>
</evidence>
<dbReference type="GO" id="GO:0030992">
    <property type="term" value="C:intraciliary transport particle B"/>
    <property type="evidence" value="ECO:0007669"/>
    <property type="project" value="TreeGrafter"/>
</dbReference>
<feature type="compositionally biased region" description="Basic and acidic residues" evidence="15">
    <location>
        <begin position="280"/>
        <end position="297"/>
    </location>
</feature>
<dbReference type="EMBL" id="JBBCAQ010000037">
    <property type="protein sequence ID" value="KAK7573782.1"/>
    <property type="molecule type" value="Genomic_DNA"/>
</dbReference>
<dbReference type="GO" id="GO:0070507">
    <property type="term" value="P:regulation of microtubule cytoskeleton organization"/>
    <property type="evidence" value="ECO:0007669"/>
    <property type="project" value="TreeGrafter"/>
</dbReference>
<dbReference type="FunFam" id="1.10.287.190:FF:000001">
    <property type="entry name" value="Transcription initiation factor IIA subunit 2"/>
    <property type="match status" value="1"/>
</dbReference>
<evidence type="ECO:0000313" key="20">
    <source>
        <dbReference type="EMBL" id="KAK7573782.1"/>
    </source>
</evidence>
<evidence type="ECO:0000256" key="8">
    <source>
        <dbReference type="ARBA" id="ARBA00023054"/>
    </source>
</evidence>
<dbReference type="Pfam" id="PF02268">
    <property type="entry name" value="TFIIA_gamma_N"/>
    <property type="match status" value="1"/>
</dbReference>
<evidence type="ECO:0000256" key="5">
    <source>
        <dbReference type="ARBA" id="ARBA00022490"/>
    </source>
</evidence>
<evidence type="ECO:0000259" key="17">
    <source>
        <dbReference type="Pfam" id="PF02751"/>
    </source>
</evidence>
<evidence type="ECO:0000256" key="10">
    <source>
        <dbReference type="ARBA" id="ARBA00023212"/>
    </source>
</evidence>
<feature type="domain" description="TRAF3-interacting protein 1 N-terminal" evidence="18">
    <location>
        <begin position="110"/>
        <end position="145"/>
    </location>
</feature>
<evidence type="ECO:0000256" key="7">
    <source>
        <dbReference type="ARBA" id="ARBA00023015"/>
    </source>
</evidence>
<dbReference type="InterPro" id="IPR040468">
    <property type="entry name" value="TRAF3IP1_N"/>
</dbReference>
<evidence type="ECO:0008006" key="22">
    <source>
        <dbReference type="Google" id="ProtNLM"/>
    </source>
</evidence>
<dbReference type="AlphaFoldDB" id="A0AAN9T4K2"/>
<dbReference type="InterPro" id="IPR009088">
    <property type="entry name" value="TFIIA_b-brl"/>
</dbReference>
<evidence type="ECO:0000259" key="18">
    <source>
        <dbReference type="Pfam" id="PF10243"/>
    </source>
</evidence>
<keyword evidence="11" id="KW-0539">Nucleus</keyword>
<dbReference type="GO" id="GO:0008017">
    <property type="term" value="F:microtubule binding"/>
    <property type="evidence" value="ECO:0007669"/>
    <property type="project" value="InterPro"/>
</dbReference>